<evidence type="ECO:0000313" key="1">
    <source>
        <dbReference type="EMBL" id="PTE23045.1"/>
    </source>
</evidence>
<dbReference type="AlphaFoldDB" id="A0A2T4JYR0"/>
<accession>A0A2T4JYR0</accession>
<dbReference type="InterPro" id="IPR006439">
    <property type="entry name" value="HAD-SF_hydro_IA"/>
</dbReference>
<dbReference type="PRINTS" id="PR00413">
    <property type="entry name" value="HADHALOGNASE"/>
</dbReference>
<reference evidence="1 2" key="1">
    <citation type="submission" date="2018-03" db="EMBL/GenBank/DDBJ databases">
        <title>Cereibacter changlensis.</title>
        <authorList>
            <person name="Meyer T.E."/>
            <person name="Miller S."/>
            <person name="Lodha T."/>
            <person name="Gandham S."/>
            <person name="Chintalapati S."/>
            <person name="Chintalapati V.R."/>
        </authorList>
    </citation>
    <scope>NUCLEOTIDE SEQUENCE [LARGE SCALE GENOMIC DNA]</scope>
    <source>
        <strain evidence="1 2">JA139</strain>
    </source>
</reference>
<dbReference type="EMBL" id="PZKG01000010">
    <property type="protein sequence ID" value="PTE23045.1"/>
    <property type="molecule type" value="Genomic_DNA"/>
</dbReference>
<sequence length="243" mass="26111">MPARWWQMRQSCRLHPSRAGVDPLDQQQTEGRYMFDAVIFDLDGTLIDTESLALASGIEAFASMGQPVDEAFMHGLVGKDLPTGARIIAAAFPELDLAELDRRWTHGMKVLMDDGLPLKPGVEELLARLTLPRAIATSSGRDAAHAKIGRTGLAAHFEHIVTYDDVTAHKPFPDPYILAARLLGVDPARCVVFEDSDVGAEAAHAAGMHVIQVPDVMATEGRFAHLVAEDLLSGAIAAGVISA</sequence>
<organism evidence="1 2">
    <name type="scientific">Cereibacter changlensis JA139</name>
    <dbReference type="NCBI Taxonomy" id="1188249"/>
    <lineage>
        <taxon>Bacteria</taxon>
        <taxon>Pseudomonadati</taxon>
        <taxon>Pseudomonadota</taxon>
        <taxon>Alphaproteobacteria</taxon>
        <taxon>Rhodobacterales</taxon>
        <taxon>Paracoccaceae</taxon>
        <taxon>Cereibacter</taxon>
    </lineage>
</organism>
<dbReference type="PANTHER" id="PTHR18901">
    <property type="entry name" value="2-DEOXYGLUCOSE-6-PHOSPHATE PHOSPHATASE 2"/>
    <property type="match status" value="1"/>
</dbReference>
<dbReference type="CDD" id="cd07505">
    <property type="entry name" value="HAD_BPGM-like"/>
    <property type="match status" value="1"/>
</dbReference>
<dbReference type="PANTHER" id="PTHR18901:SF38">
    <property type="entry name" value="PSEUDOURIDINE-5'-PHOSPHATASE"/>
    <property type="match status" value="1"/>
</dbReference>
<dbReference type="Gene3D" id="1.10.150.240">
    <property type="entry name" value="Putative phosphatase, domain 2"/>
    <property type="match status" value="1"/>
</dbReference>
<dbReference type="Gene3D" id="3.40.50.1000">
    <property type="entry name" value="HAD superfamily/HAD-like"/>
    <property type="match status" value="1"/>
</dbReference>
<protein>
    <submittedName>
        <fullName evidence="1">HAD family phosphatase</fullName>
    </submittedName>
</protein>
<comment type="caution">
    <text evidence="1">The sequence shown here is derived from an EMBL/GenBank/DDBJ whole genome shotgun (WGS) entry which is preliminary data.</text>
</comment>
<evidence type="ECO:0000313" key="2">
    <source>
        <dbReference type="Proteomes" id="UP000241010"/>
    </source>
</evidence>
<dbReference type="InterPro" id="IPR023214">
    <property type="entry name" value="HAD_sf"/>
</dbReference>
<proteinExistence type="predicted"/>
<dbReference type="InterPro" id="IPR041492">
    <property type="entry name" value="HAD_2"/>
</dbReference>
<dbReference type="InterPro" id="IPR023198">
    <property type="entry name" value="PGP-like_dom2"/>
</dbReference>
<dbReference type="Pfam" id="PF13419">
    <property type="entry name" value="HAD_2"/>
    <property type="match status" value="1"/>
</dbReference>
<dbReference type="SFLD" id="SFLDS00003">
    <property type="entry name" value="Haloacid_Dehalogenase"/>
    <property type="match status" value="1"/>
</dbReference>
<name>A0A2T4JYR0_9RHOB</name>
<dbReference type="InterPro" id="IPR036412">
    <property type="entry name" value="HAD-like_sf"/>
</dbReference>
<dbReference type="SFLD" id="SFLDG01135">
    <property type="entry name" value="C1.5.6:_HAD__Beta-PGM__Phospha"/>
    <property type="match status" value="1"/>
</dbReference>
<dbReference type="SUPFAM" id="SSF56784">
    <property type="entry name" value="HAD-like"/>
    <property type="match status" value="1"/>
</dbReference>
<dbReference type="SFLD" id="SFLDG01129">
    <property type="entry name" value="C1.5:_HAD__Beta-PGM__Phosphata"/>
    <property type="match status" value="1"/>
</dbReference>
<dbReference type="Proteomes" id="UP000241010">
    <property type="component" value="Unassembled WGS sequence"/>
</dbReference>
<dbReference type="OrthoDB" id="9782449at2"/>
<keyword evidence="2" id="KW-1185">Reference proteome</keyword>
<dbReference type="NCBIfam" id="TIGR01509">
    <property type="entry name" value="HAD-SF-IA-v3"/>
    <property type="match status" value="1"/>
</dbReference>
<gene>
    <name evidence="1" type="ORF">C5F48_03680</name>
</gene>